<comment type="caution">
    <text evidence="2">The sequence shown here is derived from an EMBL/GenBank/DDBJ whole genome shotgun (WGS) entry which is preliminary data.</text>
</comment>
<dbReference type="SUPFAM" id="SSF55729">
    <property type="entry name" value="Acyl-CoA N-acyltransferases (Nat)"/>
    <property type="match status" value="1"/>
</dbReference>
<dbReference type="PANTHER" id="PTHR43072:SF8">
    <property type="entry name" value="ACYLTRANSFERASE FABY-RELATED"/>
    <property type="match status" value="1"/>
</dbReference>
<dbReference type="EMBL" id="JAMTCK010000003">
    <property type="protein sequence ID" value="MCP2164874.1"/>
    <property type="molecule type" value="Genomic_DNA"/>
</dbReference>
<gene>
    <name evidence="2" type="ORF">LX83_001714</name>
</gene>
<reference evidence="2" key="1">
    <citation type="submission" date="2022-06" db="EMBL/GenBank/DDBJ databases">
        <title>Genomic Encyclopedia of Archaeal and Bacterial Type Strains, Phase II (KMG-II): from individual species to whole genera.</title>
        <authorList>
            <person name="Goeker M."/>
        </authorList>
    </citation>
    <scope>NUCLEOTIDE SEQUENCE</scope>
    <source>
        <strain evidence="2">DSM 43935</strain>
    </source>
</reference>
<dbReference type="GO" id="GO:0016747">
    <property type="term" value="F:acyltransferase activity, transferring groups other than amino-acyl groups"/>
    <property type="evidence" value="ECO:0007669"/>
    <property type="project" value="InterPro"/>
</dbReference>
<accession>A0AAE3GCG9</accession>
<sequence length="176" mass="19153">MPSDDVLVRAATADDLVAVADIYAHYVTTTVITFDEQPPPVSAWRQRLADFTARGLPFLVAEVDGQVAGYTYASPWRPKTAYRYSVEDTIYLAPQWTGRGLGRLLGDALLAECARAGVRQVIAVIADTGSHHATLALHRALGFTEVGRLRGVGHKHGRWVDTLLLQRDLTATPATS</sequence>
<proteinExistence type="predicted"/>
<protein>
    <submittedName>
        <fullName evidence="2">Phosphinothricin acetyltransferase</fullName>
    </submittedName>
</protein>
<dbReference type="AlphaFoldDB" id="A0AAE3GCG9"/>
<name>A0AAE3GCG9_9PSEU</name>
<evidence type="ECO:0000259" key="1">
    <source>
        <dbReference type="PROSITE" id="PS51186"/>
    </source>
</evidence>
<dbReference type="InterPro" id="IPR000182">
    <property type="entry name" value="GNAT_dom"/>
</dbReference>
<keyword evidence="3" id="KW-1185">Reference proteome</keyword>
<dbReference type="RefSeq" id="WP_253769035.1">
    <property type="nucleotide sequence ID" value="NZ_JAMTCK010000003.1"/>
</dbReference>
<feature type="domain" description="N-acetyltransferase" evidence="1">
    <location>
        <begin position="6"/>
        <end position="170"/>
    </location>
</feature>
<dbReference type="Gene3D" id="3.40.630.30">
    <property type="match status" value="1"/>
</dbReference>
<dbReference type="InterPro" id="IPR016181">
    <property type="entry name" value="Acyl_CoA_acyltransferase"/>
</dbReference>
<dbReference type="PANTHER" id="PTHR43072">
    <property type="entry name" value="N-ACETYLTRANSFERASE"/>
    <property type="match status" value="1"/>
</dbReference>
<organism evidence="2 3">
    <name type="scientific">Goodfellowiella coeruleoviolacea</name>
    <dbReference type="NCBI Taxonomy" id="334858"/>
    <lineage>
        <taxon>Bacteria</taxon>
        <taxon>Bacillati</taxon>
        <taxon>Actinomycetota</taxon>
        <taxon>Actinomycetes</taxon>
        <taxon>Pseudonocardiales</taxon>
        <taxon>Pseudonocardiaceae</taxon>
        <taxon>Goodfellowiella</taxon>
    </lineage>
</organism>
<dbReference type="Proteomes" id="UP001206128">
    <property type="component" value="Unassembled WGS sequence"/>
</dbReference>
<evidence type="ECO:0000313" key="3">
    <source>
        <dbReference type="Proteomes" id="UP001206128"/>
    </source>
</evidence>
<dbReference type="Pfam" id="PF13420">
    <property type="entry name" value="Acetyltransf_4"/>
    <property type="match status" value="1"/>
</dbReference>
<dbReference type="CDD" id="cd04301">
    <property type="entry name" value="NAT_SF"/>
    <property type="match status" value="1"/>
</dbReference>
<dbReference type="PROSITE" id="PS51186">
    <property type="entry name" value="GNAT"/>
    <property type="match status" value="1"/>
</dbReference>
<evidence type="ECO:0000313" key="2">
    <source>
        <dbReference type="EMBL" id="MCP2164874.1"/>
    </source>
</evidence>